<dbReference type="InterPro" id="IPR007111">
    <property type="entry name" value="NACHT_NTPase"/>
</dbReference>
<protein>
    <recommendedName>
        <fullName evidence="1">NACHT domain-containing protein</fullName>
    </recommendedName>
</protein>
<evidence type="ECO:0000259" key="1">
    <source>
        <dbReference type="PROSITE" id="PS50837"/>
    </source>
</evidence>
<feature type="domain" description="NACHT" evidence="1">
    <location>
        <begin position="688"/>
        <end position="856"/>
    </location>
</feature>
<dbReference type="SUPFAM" id="SSF52540">
    <property type="entry name" value="P-loop containing nucleoside triphosphate hydrolases"/>
    <property type="match status" value="1"/>
</dbReference>
<name>A0A821RFP2_9BILA</name>
<organism evidence="2 3">
    <name type="scientific">Rotaria socialis</name>
    <dbReference type="NCBI Taxonomy" id="392032"/>
    <lineage>
        <taxon>Eukaryota</taxon>
        <taxon>Metazoa</taxon>
        <taxon>Spiralia</taxon>
        <taxon>Gnathifera</taxon>
        <taxon>Rotifera</taxon>
        <taxon>Eurotatoria</taxon>
        <taxon>Bdelloidea</taxon>
        <taxon>Philodinida</taxon>
        <taxon>Philodinidae</taxon>
        <taxon>Rotaria</taxon>
    </lineage>
</organism>
<evidence type="ECO:0000313" key="2">
    <source>
        <dbReference type="EMBL" id="CAF4840897.1"/>
    </source>
</evidence>
<dbReference type="InterPro" id="IPR027417">
    <property type="entry name" value="P-loop_NTPase"/>
</dbReference>
<sequence length="2547" mass="295200">LAYPQCLRGNLPLSDATFGAVVKFYCEDDISRVSSNVKGTILISKQPLPVRFMEMTVFDVYRIFNERESDAVARSTFNSLRPREVKIALPHEACMCTTHENMDLLLKAWNKYYQKYIKNTSTGNDGKFNLKDLISRMICTTETEDGFNGTCENCQEEGIIDILIGNSIIDIDDECSWTMWKKMKNKFDLQHIIGSVDSLLTTIEESWPAFLIHTYYNRQQRDYIKELRTQSTNKTFIVAHIDFSMNYTLIRQREVQQGFFSHHQVTLFTIHLTIGQEHRNIAIISDHLEHTTAFVFCAQKILVQFIKTNYPLVKKVNYISDGAAAHFKNNASILNLVHHRRDFDLDACWTFIVTGHGKAAGDGIGAVLKSTARRATLSKNILLSTAKDFYEFSLKHQLETANNSNKQNPGIHVFFLDSTEVEENQIEESRVKYKKEYNNDVACIYGPDPNPTDDTFSNLLQHINDIQETFFGPNEIMLISEQTHQQFDHLLARLINKVQSCLMDRNMYTKQFSYNFCRITNVFLERQQQLERLILTNMPTDDDNYMLAYEFTLQQRQNAFNISTGDSENFSSLKLKYSNTYDLYLRRCLNLHSTMSVHGVFENIEVLMNRIFEQQIIIDDRQRESLELSLKKFDVPLICPPMLCRRIYNLQQNQSDNILALETIDFSKHEKDVDMTLIDLLKSIRSERWIVLIGGPGSGKTTFVRWLTCEMSRNLLSNEENMMIDDIDMGSVRIPILIRIGEFAEWIESHSSSNLFDYIGQNTWLMQTYIDSEFETLQDFVRHGHALIILDGLDEVATFEMYNRINKLIHDFMHAYCMSNDFVSPFDDEGLGTAKLGRQFRCNILPGGNIVILTSRIINYTVQPLQSDLIFHYMIQPMNIEHLSNFIKQWCNHVQYEIIPLLIRYIPQIKGQQAKYKSIFDSKILIKKIESDKGLQSFASNLSVVSIICTLFAQYGIDVLKITRVQLYQQVVESMVQRWQRRRSFIPKDALISIFSDMAFYIHSRSGAGLIDELDLTHLCRLSLRRWYSQHANSTHYSSTTIRQQTQQFMQFISEDAGIVAARALCVYGFLHLTFQEYFVCLALVNIDHSNLVGETIDELVTRYLSFGSNSRLREPLNLAFGWISLHWSFENFDYFCIQLQSKTNSSNKYFPMGSLLFISALGDLACLPSLFTIHNILNSLLELDIDDLYCTFGVQLISALNRLPIDMVISWFDQIFMKENATLSFNLVPILYRQVNNERSLPQWTTTQLSQMLWREFERFNHEIHIYVDRILMIISAVDYNCLPTPSNSLRAYLLAKPIPTRELHSSVIASLIALYGGLEYEDRKHSPLIVFKARRMHRDSPLSYLFINYFNDTTTHRAIKMQHLIDQCHKIVDTTISTNVTCEGIHSLVVLLYFYGIHQSSNYEQYIGSELWQRTVSYMNVVQLHLREFFFLDPRSRFKKNLVDSFEDFCIDSEDTIDLVQSMSHAYCRLLGSQTSFLTQKRFLSEGIALFNIKMPSFINLRNIVNWNDSVIVQRLAFVCCVSLSRYSIETEEVEAEDIHLLKLGIHPFQLLQTKPIALLLSYVPISVQRLYLELFAQKQLCFNEISFLPFFHLLIESLNGLLMTYIPCIRLRILSSILSPIISQYRIENLVRFIASKDNRERTIVSFIKKLNNDSTRTVKSHILIVENYDDVKREYQLIVNKEQYRIDNAQNDLELYAACCCLAKVTRKYDSSIESETILEKMWIFVQAIKQPVWRLDAAINIFYLILPNDAKFKPLADRFKTYFLRLISCLEEIEPTTPLLSYVALFVRCMSVIRDEKFPLEKRLVYNILQRLETVSTNEQSVICEALASLPPFRCDVCQFVRQLKNCPGSNLVFNQIYSSNCKIFAKYFSMHYFKTSDISNVRSTLLTSMYLSEMNSYVQFIDDSMIKRTTQCEIEHEPIEQSLIEKCLMLLKKKPTCSLNVEAASNICELLCSSITGLEKMEMSRVEYALVNKENVSEFARPFVLQWLNYRDDKLLNKFAYNGAILLASSKIWTTTIVEICCELMTNEYDHLRDRAIKLIESREWRNVGNGCTTKIIKCLYKWNETELKKFGDIEYILSTLFIETIDQMEEILKFERERFNKAQLDVSKYEVSFFRLMKELSIEATNYVIVIMISLANSSLDSANLLFLQWILEYFQCKCLVSDERFVELLIKLMLGSHDSKLKVIVARNLLYFPCNEQIQNILWTIITNNEHENSDELIATCIFSLYMNDEIAMQEKLKQLDHLGQHTTSLIIRQAALAKMYLYIKKKPEEYDTIDVYYSYMISTSERLTTDDESSSARTAARCIAENASTLLPLFVEDMCKNLNQEPFFGTPAYMEVAESLCRDIPTDFLDAVRQNSFGEIAFRNSVYQSSKKVCLSSQQCCIKVYACFEDVSLHLIEMIMQVVLKEPKVLSYDHLIKSLRVVSGRQPIELLLNILSSAKSLKQRYVAAELLVHLASLNHVSVNEVGKLLNAAIEDPSSQQFLDLGSENTRADYKMKRLLLSLLAEQDCSGRVDFGNIDMINVVSEYKIPAAIFVNINQ</sequence>
<proteinExistence type="predicted"/>
<dbReference type="EMBL" id="CAJOBS010002959">
    <property type="protein sequence ID" value="CAF4840897.1"/>
    <property type="molecule type" value="Genomic_DNA"/>
</dbReference>
<dbReference type="PANTHER" id="PTHR46601">
    <property type="entry name" value="ULP_PROTEASE DOMAIN-CONTAINING PROTEIN"/>
    <property type="match status" value="1"/>
</dbReference>
<reference evidence="2" key="1">
    <citation type="submission" date="2021-02" db="EMBL/GenBank/DDBJ databases">
        <authorList>
            <person name="Nowell W R."/>
        </authorList>
    </citation>
    <scope>NUCLEOTIDE SEQUENCE</scope>
</reference>
<comment type="caution">
    <text evidence="2">The sequence shown here is derived from an EMBL/GenBank/DDBJ whole genome shotgun (WGS) entry which is preliminary data.</text>
</comment>
<dbReference type="Proteomes" id="UP000663838">
    <property type="component" value="Unassembled WGS sequence"/>
</dbReference>
<dbReference type="Gene3D" id="3.40.50.300">
    <property type="entry name" value="P-loop containing nucleotide triphosphate hydrolases"/>
    <property type="match status" value="1"/>
</dbReference>
<accession>A0A821RFP2</accession>
<gene>
    <name evidence="2" type="ORF">TOA249_LOCUS26060</name>
</gene>
<dbReference type="PROSITE" id="PS50837">
    <property type="entry name" value="NACHT"/>
    <property type="match status" value="1"/>
</dbReference>
<dbReference type="PANTHER" id="PTHR46601:SF1">
    <property type="entry name" value="ADF-H DOMAIN-CONTAINING PROTEIN"/>
    <property type="match status" value="1"/>
</dbReference>
<feature type="non-terminal residue" evidence="2">
    <location>
        <position position="1"/>
    </location>
</feature>
<evidence type="ECO:0000313" key="3">
    <source>
        <dbReference type="Proteomes" id="UP000663838"/>
    </source>
</evidence>